<dbReference type="InterPro" id="IPR018473">
    <property type="entry name" value="Hermes_transposase_DNA-db"/>
</dbReference>
<dbReference type="InterPro" id="IPR003656">
    <property type="entry name" value="Znf_BED"/>
</dbReference>
<comment type="caution">
    <text evidence="12">The sequence shown here is derived from an EMBL/GenBank/DDBJ whole genome shotgun (WGS) entry which is preliminary data.</text>
</comment>
<dbReference type="GO" id="GO:0009791">
    <property type="term" value="P:post-embryonic development"/>
    <property type="evidence" value="ECO:0007669"/>
    <property type="project" value="UniProtKB-ARBA"/>
</dbReference>
<protein>
    <recommendedName>
        <fullName evidence="11">BED-type domain-containing protein</fullName>
    </recommendedName>
</protein>
<gene>
    <name evidence="12" type="ORF">C7M84_016819</name>
</gene>
<evidence type="ECO:0000259" key="11">
    <source>
        <dbReference type="PROSITE" id="PS50808"/>
    </source>
</evidence>
<evidence type="ECO:0000256" key="1">
    <source>
        <dbReference type="ARBA" id="ARBA00004123"/>
    </source>
</evidence>
<dbReference type="GO" id="GO:0008270">
    <property type="term" value="F:zinc ion binding"/>
    <property type="evidence" value="ECO:0007669"/>
    <property type="project" value="UniProtKB-KW"/>
</dbReference>
<name>A0A3R7T198_PENVA</name>
<reference evidence="12 13" key="2">
    <citation type="submission" date="2019-01" db="EMBL/GenBank/DDBJ databases">
        <title>The decoding of complex shrimp genome reveals the adaptation for benthos swimmer, frequently molting mechanism and breeding impact on genome.</title>
        <authorList>
            <person name="Sun Y."/>
            <person name="Gao Y."/>
            <person name="Yu Y."/>
        </authorList>
    </citation>
    <scope>NUCLEOTIDE SEQUENCE [LARGE SCALE GENOMIC DNA]</scope>
    <source>
        <tissue evidence="12">Muscle</tissue>
    </source>
</reference>
<evidence type="ECO:0000256" key="6">
    <source>
        <dbReference type="ARBA" id="ARBA00023125"/>
    </source>
</evidence>
<dbReference type="InterPro" id="IPR008906">
    <property type="entry name" value="HATC_C_dom"/>
</dbReference>
<keyword evidence="7" id="KW-0804">Transcription</keyword>
<proteinExistence type="predicted"/>
<evidence type="ECO:0000256" key="4">
    <source>
        <dbReference type="ARBA" id="ARBA00022833"/>
    </source>
</evidence>
<evidence type="ECO:0000256" key="8">
    <source>
        <dbReference type="ARBA" id="ARBA00023242"/>
    </source>
</evidence>
<comment type="subcellular location">
    <subcellularLocation>
        <location evidence="1">Nucleus</location>
    </subcellularLocation>
</comment>
<keyword evidence="2" id="KW-0479">Metal-binding</keyword>
<dbReference type="GO" id="GO:0003677">
    <property type="term" value="F:DNA binding"/>
    <property type="evidence" value="ECO:0007669"/>
    <property type="project" value="UniProtKB-KW"/>
</dbReference>
<keyword evidence="8" id="KW-0539">Nucleus</keyword>
<accession>A0A3R7T198</accession>
<evidence type="ECO:0000256" key="10">
    <source>
        <dbReference type="SAM" id="MobiDB-lite"/>
    </source>
</evidence>
<evidence type="ECO:0000256" key="2">
    <source>
        <dbReference type="ARBA" id="ARBA00022723"/>
    </source>
</evidence>
<dbReference type="GO" id="GO:0046983">
    <property type="term" value="F:protein dimerization activity"/>
    <property type="evidence" value="ECO:0007669"/>
    <property type="project" value="InterPro"/>
</dbReference>
<keyword evidence="13" id="KW-1185">Reference proteome</keyword>
<dbReference type="GO" id="GO:0005634">
    <property type="term" value="C:nucleus"/>
    <property type="evidence" value="ECO:0007669"/>
    <property type="project" value="UniProtKB-SubCell"/>
</dbReference>
<dbReference type="SUPFAM" id="SSF140996">
    <property type="entry name" value="Hermes dimerisation domain"/>
    <property type="match status" value="1"/>
</dbReference>
<evidence type="ECO:0000256" key="3">
    <source>
        <dbReference type="ARBA" id="ARBA00022771"/>
    </source>
</evidence>
<keyword evidence="6" id="KW-0238">DNA-binding</keyword>
<sequence length="468" mass="52567">MEDGLLGMGPTVVGSEDSLGFDTLANMRRYVREKLRSGVYKLAPEKRGRSAVWEHFRMVMNQRGNMVGYAGCTYCLEVLRHDPHMTGTSSLFTHLRSCPGASKQSVDDGIVSEVQVVKEEVVVEEEQKDQFELELEKSLSKVCSEFVIRDMFPYQTLIGDGFKNLAQFLIDVGAVHGKVDISPLFPEPKKLAMHIAGRATATRTAVASVVKGQIQSMAVTASVIQDCPDSYVALSLHHISGWRTLEQTFIGITLDDIEKSTGPTLHKVVPWLTHLREGCVSKNGDDPFTVKLKVRMKKCLEEYVDIQLHHKVAVFFNPRMNSLRIMNSEDRTAVHKEIKDLAQNVSADMSQPRKKQKCDSPLAYLEDDDQDEERAAEREIQLYTLMRDYSDSDDLLVWWQRNSSLLPNLAHLARTFLVIPASSKPTSEIQEIVAKVDRQKSWGGEACIDDLAFLHSRTSLPLLGQSKS</sequence>
<evidence type="ECO:0000256" key="9">
    <source>
        <dbReference type="PROSITE-ProRule" id="PRU00027"/>
    </source>
</evidence>
<dbReference type="PROSITE" id="PS50808">
    <property type="entry name" value="ZF_BED"/>
    <property type="match status" value="1"/>
</dbReference>
<keyword evidence="3 9" id="KW-0863">Zinc-finger</keyword>
<evidence type="ECO:0000256" key="7">
    <source>
        <dbReference type="ARBA" id="ARBA00023163"/>
    </source>
</evidence>
<dbReference type="Proteomes" id="UP000283509">
    <property type="component" value="Unassembled WGS sequence"/>
</dbReference>
<dbReference type="SUPFAM" id="SSF57667">
    <property type="entry name" value="beta-beta-alpha zinc fingers"/>
    <property type="match status" value="1"/>
</dbReference>
<feature type="domain" description="BED-type" evidence="11">
    <location>
        <begin position="47"/>
        <end position="105"/>
    </location>
</feature>
<evidence type="ECO:0000313" key="12">
    <source>
        <dbReference type="EMBL" id="ROT85318.1"/>
    </source>
</evidence>
<reference evidence="12 13" key="1">
    <citation type="submission" date="2018-04" db="EMBL/GenBank/DDBJ databases">
        <authorList>
            <person name="Zhang X."/>
            <person name="Yuan J."/>
            <person name="Li F."/>
            <person name="Xiang J."/>
        </authorList>
    </citation>
    <scope>NUCLEOTIDE SEQUENCE [LARGE SCALE GENOMIC DNA]</scope>
    <source>
        <tissue evidence="12">Muscle</tissue>
    </source>
</reference>
<evidence type="ECO:0000313" key="13">
    <source>
        <dbReference type="Proteomes" id="UP000283509"/>
    </source>
</evidence>
<dbReference type="SUPFAM" id="SSF53098">
    <property type="entry name" value="Ribonuclease H-like"/>
    <property type="match status" value="1"/>
</dbReference>
<dbReference type="Pfam" id="PF10683">
    <property type="entry name" value="DBD_Tnp_Hermes"/>
    <property type="match status" value="1"/>
</dbReference>
<dbReference type="EMBL" id="QCYY01000312">
    <property type="protein sequence ID" value="ROT85318.1"/>
    <property type="molecule type" value="Genomic_DNA"/>
</dbReference>
<organism evidence="12 13">
    <name type="scientific">Penaeus vannamei</name>
    <name type="common">Whiteleg shrimp</name>
    <name type="synonym">Litopenaeus vannamei</name>
    <dbReference type="NCBI Taxonomy" id="6689"/>
    <lineage>
        <taxon>Eukaryota</taxon>
        <taxon>Metazoa</taxon>
        <taxon>Ecdysozoa</taxon>
        <taxon>Arthropoda</taxon>
        <taxon>Crustacea</taxon>
        <taxon>Multicrustacea</taxon>
        <taxon>Malacostraca</taxon>
        <taxon>Eumalacostraca</taxon>
        <taxon>Eucarida</taxon>
        <taxon>Decapoda</taxon>
        <taxon>Dendrobranchiata</taxon>
        <taxon>Penaeoidea</taxon>
        <taxon>Penaeidae</taxon>
        <taxon>Penaeus</taxon>
    </lineage>
</organism>
<dbReference type="SMART" id="SM00614">
    <property type="entry name" value="ZnF_BED"/>
    <property type="match status" value="1"/>
</dbReference>
<dbReference type="PANTHER" id="PTHR46481">
    <property type="entry name" value="ZINC FINGER BED DOMAIN-CONTAINING PROTEIN 4"/>
    <property type="match status" value="1"/>
</dbReference>
<keyword evidence="4" id="KW-0862">Zinc</keyword>
<feature type="region of interest" description="Disordered" evidence="10">
    <location>
        <begin position="346"/>
        <end position="372"/>
    </location>
</feature>
<evidence type="ECO:0000256" key="5">
    <source>
        <dbReference type="ARBA" id="ARBA00023015"/>
    </source>
</evidence>
<dbReference type="InterPro" id="IPR012337">
    <property type="entry name" value="RNaseH-like_sf"/>
</dbReference>
<dbReference type="AlphaFoldDB" id="A0A3R7T198"/>
<dbReference type="Gene3D" id="1.10.10.1070">
    <property type="entry name" value="Zinc finger, BED domain-containing"/>
    <property type="match status" value="1"/>
</dbReference>
<dbReference type="InterPro" id="IPR036236">
    <property type="entry name" value="Znf_C2H2_sf"/>
</dbReference>
<dbReference type="Pfam" id="PF05699">
    <property type="entry name" value="Dimer_Tnp_hAT"/>
    <property type="match status" value="1"/>
</dbReference>
<dbReference type="PANTHER" id="PTHR46481:SF10">
    <property type="entry name" value="ZINC FINGER BED DOMAIN-CONTAINING PROTEIN 39"/>
    <property type="match status" value="1"/>
</dbReference>
<keyword evidence="5" id="KW-0805">Transcription regulation</keyword>
<dbReference type="InterPro" id="IPR052035">
    <property type="entry name" value="ZnF_BED_domain_contain"/>
</dbReference>